<dbReference type="AlphaFoldDB" id="A0AAE3QZW3"/>
<dbReference type="EMBL" id="JASJOU010000003">
    <property type="protein sequence ID" value="MDJ1501191.1"/>
    <property type="molecule type" value="Genomic_DNA"/>
</dbReference>
<protein>
    <submittedName>
        <fullName evidence="1">Uncharacterized protein</fullName>
    </submittedName>
</protein>
<comment type="caution">
    <text evidence="1">The sequence shown here is derived from an EMBL/GenBank/DDBJ whole genome shotgun (WGS) entry which is preliminary data.</text>
</comment>
<evidence type="ECO:0000313" key="1">
    <source>
        <dbReference type="EMBL" id="MDJ1501191.1"/>
    </source>
</evidence>
<evidence type="ECO:0000313" key="2">
    <source>
        <dbReference type="Proteomes" id="UP001232063"/>
    </source>
</evidence>
<name>A0AAE3QZW3_9BACT</name>
<gene>
    <name evidence="1" type="ORF">QNI22_11055</name>
</gene>
<reference evidence="1" key="1">
    <citation type="submission" date="2023-05" db="EMBL/GenBank/DDBJ databases">
        <authorList>
            <person name="Zhang X."/>
        </authorList>
    </citation>
    <scope>NUCLEOTIDE SEQUENCE</scope>
    <source>
        <strain evidence="1">BD1B2-1</strain>
    </source>
</reference>
<proteinExistence type="predicted"/>
<sequence length="226" mass="26216">MILKTRTDQILTRPGMFSVTSSEELYWIFLGYCFGDGPIAKGLGVQSIVSDYGDFLCKQWNITQPHNRNWGILLRYYSQSDKDSLRLFQSTFDKFVEQAQFTYASPINDMGQPFALGNPDGKVSFLVLVDEIQPKLDHIKQLTPFEVGYGMACYDYGKEDPEYHFFFKNRVEFYDSILKELHLPTGLGGIEQAYLWYYSKPEQGISYVLTKLKTFIQERKVEDTYS</sequence>
<keyword evidence="2" id="KW-1185">Reference proteome</keyword>
<accession>A0AAE3QZW3</accession>
<dbReference type="Proteomes" id="UP001232063">
    <property type="component" value="Unassembled WGS sequence"/>
</dbReference>
<organism evidence="1 2">
    <name type="scientific">Xanthocytophaga agilis</name>
    <dbReference type="NCBI Taxonomy" id="3048010"/>
    <lineage>
        <taxon>Bacteria</taxon>
        <taxon>Pseudomonadati</taxon>
        <taxon>Bacteroidota</taxon>
        <taxon>Cytophagia</taxon>
        <taxon>Cytophagales</taxon>
        <taxon>Rhodocytophagaceae</taxon>
        <taxon>Xanthocytophaga</taxon>
    </lineage>
</organism>